<comment type="caution">
    <text evidence="1">The sequence shown here is derived from an EMBL/GenBank/DDBJ whole genome shotgun (WGS) entry which is preliminary data.</text>
</comment>
<protein>
    <submittedName>
        <fullName evidence="1">Uncharacterized protein</fullName>
    </submittedName>
</protein>
<reference evidence="1 2" key="1">
    <citation type="submission" date="2020-08" db="EMBL/GenBank/DDBJ databases">
        <authorList>
            <person name="Liu C."/>
            <person name="Sun Q."/>
        </authorList>
    </citation>
    <scope>NUCLEOTIDE SEQUENCE [LARGE SCALE GENOMIC DNA]</scope>
    <source>
        <strain evidence="1 2">NSJ-18</strain>
    </source>
</reference>
<dbReference type="Proteomes" id="UP000609849">
    <property type="component" value="Unassembled WGS sequence"/>
</dbReference>
<keyword evidence="2" id="KW-1185">Reference proteome</keyword>
<proteinExistence type="predicted"/>
<evidence type="ECO:0000313" key="2">
    <source>
        <dbReference type="Proteomes" id="UP000609849"/>
    </source>
</evidence>
<sequence>MNLFIIQININKNNKNYNKLLQTIKNSGQWYKYSDCSYLLKSTLSIEILTYAISKYVNIHKDASIHPFENNNSINLENFKFENGVY</sequence>
<accession>A0ABR7JN55</accession>
<dbReference type="RefSeq" id="WP_153972016.1">
    <property type="nucleotide sequence ID" value="NZ_JACRWE010000002.1"/>
</dbReference>
<organism evidence="1 2">
    <name type="scientific">Romboutsia faecis</name>
    <dbReference type="NCBI Taxonomy" id="2764597"/>
    <lineage>
        <taxon>Bacteria</taxon>
        <taxon>Bacillati</taxon>
        <taxon>Bacillota</taxon>
        <taxon>Clostridia</taxon>
        <taxon>Peptostreptococcales</taxon>
        <taxon>Peptostreptococcaceae</taxon>
        <taxon>Romboutsia</taxon>
    </lineage>
</organism>
<gene>
    <name evidence="1" type="ORF">H8923_06240</name>
</gene>
<dbReference type="EMBL" id="JACRWE010000002">
    <property type="protein sequence ID" value="MBC5996356.1"/>
    <property type="molecule type" value="Genomic_DNA"/>
</dbReference>
<evidence type="ECO:0000313" key="1">
    <source>
        <dbReference type="EMBL" id="MBC5996356.1"/>
    </source>
</evidence>
<name>A0ABR7JN55_9FIRM</name>